<feature type="domain" description="MYND-type" evidence="10">
    <location>
        <begin position="285"/>
        <end position="322"/>
    </location>
</feature>
<dbReference type="CDD" id="cd00590">
    <property type="entry name" value="RRM_SF"/>
    <property type="match status" value="1"/>
</dbReference>
<dbReference type="Proteomes" id="UP001231518">
    <property type="component" value="Chromosome 30"/>
</dbReference>
<evidence type="ECO:0000256" key="2">
    <source>
        <dbReference type="ARBA" id="ARBA00022771"/>
    </source>
</evidence>
<dbReference type="Pfam" id="PF00567">
    <property type="entry name" value="TUDOR"/>
    <property type="match status" value="2"/>
</dbReference>
<feature type="domain" description="Tudor" evidence="9">
    <location>
        <begin position="960"/>
        <end position="1022"/>
    </location>
</feature>
<keyword evidence="12" id="KW-1185">Reference proteome</keyword>
<feature type="compositionally biased region" description="Basic and acidic residues" evidence="7">
    <location>
        <begin position="115"/>
        <end position="155"/>
    </location>
</feature>
<name>A0AAD8DKY3_MYTSE</name>
<proteinExistence type="predicted"/>
<evidence type="ECO:0000256" key="5">
    <source>
        <dbReference type="PROSITE-ProRule" id="PRU00134"/>
    </source>
</evidence>
<dbReference type="Gene3D" id="3.30.70.330">
    <property type="match status" value="1"/>
</dbReference>
<evidence type="ECO:0000256" key="3">
    <source>
        <dbReference type="ARBA" id="ARBA00022833"/>
    </source>
</evidence>
<dbReference type="PROSITE" id="PS50102">
    <property type="entry name" value="RRM"/>
    <property type="match status" value="1"/>
</dbReference>
<protein>
    <recommendedName>
        <fullName evidence="13">Tudor domain-containing protein 1</fullName>
    </recommendedName>
</protein>
<dbReference type="Pfam" id="PF01753">
    <property type="entry name" value="zf-MYND"/>
    <property type="match status" value="1"/>
</dbReference>
<evidence type="ECO:0008006" key="13">
    <source>
        <dbReference type="Google" id="ProtNLM"/>
    </source>
</evidence>
<dbReference type="SMART" id="SM00360">
    <property type="entry name" value="RRM"/>
    <property type="match status" value="1"/>
</dbReference>
<keyword evidence="2 5" id="KW-0863">Zinc-finger</keyword>
<evidence type="ECO:0000256" key="1">
    <source>
        <dbReference type="ARBA" id="ARBA00022723"/>
    </source>
</evidence>
<dbReference type="InterPro" id="IPR002893">
    <property type="entry name" value="Znf_MYND"/>
</dbReference>
<dbReference type="Pfam" id="PF00076">
    <property type="entry name" value="RRM_1"/>
    <property type="match status" value="1"/>
</dbReference>
<evidence type="ECO:0000256" key="4">
    <source>
        <dbReference type="ARBA" id="ARBA00022884"/>
    </source>
</evidence>
<evidence type="ECO:0000313" key="12">
    <source>
        <dbReference type="Proteomes" id="UP001231518"/>
    </source>
</evidence>
<evidence type="ECO:0000259" key="8">
    <source>
        <dbReference type="PROSITE" id="PS50102"/>
    </source>
</evidence>
<keyword evidence="4 6" id="KW-0694">RNA-binding</keyword>
<dbReference type="GO" id="GO:0008270">
    <property type="term" value="F:zinc ion binding"/>
    <property type="evidence" value="ECO:0007669"/>
    <property type="project" value="UniProtKB-KW"/>
</dbReference>
<evidence type="ECO:0000259" key="9">
    <source>
        <dbReference type="PROSITE" id="PS50304"/>
    </source>
</evidence>
<dbReference type="PANTHER" id="PTHR22948">
    <property type="entry name" value="TUDOR DOMAIN CONTAINING PROTEIN"/>
    <property type="match status" value="1"/>
</dbReference>
<dbReference type="InterPro" id="IPR035979">
    <property type="entry name" value="RBD_domain_sf"/>
</dbReference>
<comment type="caution">
    <text evidence="11">The sequence shown here is derived from an EMBL/GenBank/DDBJ whole genome shotgun (WGS) entry which is preliminary data.</text>
</comment>
<dbReference type="InterPro" id="IPR000504">
    <property type="entry name" value="RRM_dom"/>
</dbReference>
<evidence type="ECO:0000313" key="11">
    <source>
        <dbReference type="EMBL" id="KAJ8706505.1"/>
    </source>
</evidence>
<dbReference type="SUPFAM" id="SSF63748">
    <property type="entry name" value="Tudor/PWWP/MBT"/>
    <property type="match status" value="2"/>
</dbReference>
<dbReference type="InterPro" id="IPR050621">
    <property type="entry name" value="Tudor_domain_containing"/>
</dbReference>
<feature type="compositionally biased region" description="Polar residues" evidence="7">
    <location>
        <begin position="1"/>
        <end position="12"/>
    </location>
</feature>
<reference evidence="11" key="1">
    <citation type="submission" date="2023-03" db="EMBL/GenBank/DDBJ databases">
        <title>Chromosome-level genomes of two armyworms, Mythimna separata and Mythimna loreyi, provide insights into the biosynthesis and reception of sex pheromones.</title>
        <authorList>
            <person name="Zhao H."/>
        </authorList>
    </citation>
    <scope>NUCLEOTIDE SEQUENCE</scope>
    <source>
        <strain evidence="11">BeijingLab</strain>
        <tissue evidence="11">Pupa</tissue>
    </source>
</reference>
<dbReference type="SMART" id="SM00333">
    <property type="entry name" value="TUDOR"/>
    <property type="match status" value="3"/>
</dbReference>
<dbReference type="PANTHER" id="PTHR22948:SF76">
    <property type="entry name" value="FI20010P1-RELATED"/>
    <property type="match status" value="1"/>
</dbReference>
<feature type="region of interest" description="Disordered" evidence="7">
    <location>
        <begin position="353"/>
        <end position="490"/>
    </location>
</feature>
<dbReference type="PROSITE" id="PS50304">
    <property type="entry name" value="TUDOR"/>
    <property type="match status" value="2"/>
</dbReference>
<organism evidence="11 12">
    <name type="scientific">Mythimna separata</name>
    <name type="common">Oriental armyworm</name>
    <name type="synonym">Pseudaletia separata</name>
    <dbReference type="NCBI Taxonomy" id="271217"/>
    <lineage>
        <taxon>Eukaryota</taxon>
        <taxon>Metazoa</taxon>
        <taxon>Ecdysozoa</taxon>
        <taxon>Arthropoda</taxon>
        <taxon>Hexapoda</taxon>
        <taxon>Insecta</taxon>
        <taxon>Pterygota</taxon>
        <taxon>Neoptera</taxon>
        <taxon>Endopterygota</taxon>
        <taxon>Lepidoptera</taxon>
        <taxon>Glossata</taxon>
        <taxon>Ditrysia</taxon>
        <taxon>Noctuoidea</taxon>
        <taxon>Noctuidae</taxon>
        <taxon>Noctuinae</taxon>
        <taxon>Hadenini</taxon>
        <taxon>Mythimna</taxon>
    </lineage>
</organism>
<dbReference type="GO" id="GO:0003723">
    <property type="term" value="F:RNA binding"/>
    <property type="evidence" value="ECO:0007669"/>
    <property type="project" value="UniProtKB-UniRule"/>
</dbReference>
<sequence length="1087" mass="120362">MTSRGRYSQSNEWDSRDDYNSSVYDQQYPDDDCGGDVNLDHCRLYIRNIPRALSEEGLRAAFAKFGTLLEVHLSKDPLKNFGLIKYETPGEAKLAMMKMNRTEPLKLHIAIARKSKYEKPEGGRPNRDWQDRSSNVVRDRSDRSLNTSNRDREDAASVLSRGRTSRVQDEIPNGENNMDELIMDDEYGFSDILDPNLHLELENLKLEQLKVREEQLQCKQRVILLKQAERKPISQMGNRCVMPDGKIVVRNVESRDSRDADVSFSAGAGDSLKLPGLQRVGVRQCVVCGGASDAFCAGCGITPYCSESCQRRDWQLRHRAVCHNLARMNNDNARAAATTTVTAAATVAATAADINDNEPRAQPAMPLRRPYGNTPNNKREFVNRQDSSESRNSAGAAGTSKARAKSNGSVADEDQFKKSPEKQRNSFQRRNFNQEKNNESVKAASPVSPKAEPMNRQRYQPQAAAKKPEEAVQPQAAARKPEPAVQPKVEPAPVPVVTPARQRLLVPETYLLERMSVGDSIMMSVDAKASDCRISRGDYVCLTMAEAFEMDYQSLCEDFVIDCNKDDQPAKLTPGETIAYFNPEDCGWYRARCLNCSTLALLDSGRLVSVTASDKCRKLPAKYEAVPEFCAVLVSKAVELGTSLNCKIVAQTANGYKISMADVETDASLGEGEVFRWLPTVEYQAVSIPEVVRPPLTDGSKVLLVLADTLDKVFVRPADGDSQRRYNDVLQQVLLSAIKAKPLTEPPTPGQTVIGKFVDDCFYRALVKRVNVNKNKYLIEYAEYGNIEVSTLENLYPCPPDFDLSTVNTQVSMLNLAPPTEMSEAAKEFVAELSQDEELLLTLRDGRKTAPSGAEADLTIVKNRINVGARLVEMCTPNWKKFEQKGGDVIETEPIMFADVVYTSLPKTGCTVEVLDISVLKGGAICGYDSSDANADTVFNQLTAKMADYCNSELGREPYLPKPEELCIAQLPPYPQWFRAVFLDLVSGAGSSEAKICYLDYGNIATVPVTLLRKMMPEFITGLPVMGLYLEIRGFPEDASDEMLARALLHMKIDEEGRGTLKVSNCEKQSDGIYLVDAPGLLAAIQG</sequence>
<evidence type="ECO:0000256" key="6">
    <source>
        <dbReference type="PROSITE-ProRule" id="PRU00176"/>
    </source>
</evidence>
<keyword evidence="3" id="KW-0862">Zinc</keyword>
<dbReference type="SUPFAM" id="SSF144232">
    <property type="entry name" value="HIT/MYND zinc finger-like"/>
    <property type="match status" value="1"/>
</dbReference>
<dbReference type="Gene3D" id="6.10.140.2220">
    <property type="match status" value="1"/>
</dbReference>
<feature type="compositionally biased region" description="Basic and acidic residues" evidence="7">
    <location>
        <begin position="377"/>
        <end position="389"/>
    </location>
</feature>
<accession>A0AAD8DKY3</accession>
<dbReference type="PROSITE" id="PS50865">
    <property type="entry name" value="ZF_MYND_2"/>
    <property type="match status" value="1"/>
</dbReference>
<feature type="domain" description="RRM" evidence="8">
    <location>
        <begin position="42"/>
        <end position="114"/>
    </location>
</feature>
<dbReference type="EMBL" id="JARGEI010000028">
    <property type="protein sequence ID" value="KAJ8706505.1"/>
    <property type="molecule type" value="Genomic_DNA"/>
</dbReference>
<evidence type="ECO:0000256" key="7">
    <source>
        <dbReference type="SAM" id="MobiDB-lite"/>
    </source>
</evidence>
<dbReference type="InterPro" id="IPR002999">
    <property type="entry name" value="Tudor"/>
</dbReference>
<dbReference type="AlphaFoldDB" id="A0AAD8DKY3"/>
<evidence type="ECO:0000259" key="10">
    <source>
        <dbReference type="PROSITE" id="PS50865"/>
    </source>
</evidence>
<dbReference type="Gene3D" id="2.30.30.140">
    <property type="match status" value="2"/>
</dbReference>
<feature type="region of interest" description="Disordered" evidence="7">
    <location>
        <begin position="1"/>
        <end position="27"/>
    </location>
</feature>
<dbReference type="InterPro" id="IPR012677">
    <property type="entry name" value="Nucleotide-bd_a/b_plait_sf"/>
</dbReference>
<feature type="domain" description="Tudor" evidence="9">
    <location>
        <begin position="745"/>
        <end position="805"/>
    </location>
</feature>
<dbReference type="PROSITE" id="PS01360">
    <property type="entry name" value="ZF_MYND_1"/>
    <property type="match status" value="1"/>
</dbReference>
<feature type="compositionally biased region" description="Basic and acidic residues" evidence="7">
    <location>
        <begin position="414"/>
        <end position="424"/>
    </location>
</feature>
<gene>
    <name evidence="11" type="ORF">PYW07_012583</name>
</gene>
<dbReference type="SUPFAM" id="SSF54928">
    <property type="entry name" value="RNA-binding domain, RBD"/>
    <property type="match status" value="1"/>
</dbReference>
<feature type="region of interest" description="Disordered" evidence="7">
    <location>
        <begin position="114"/>
        <end position="178"/>
    </location>
</feature>
<keyword evidence="1" id="KW-0479">Metal-binding</keyword>